<dbReference type="AlphaFoldDB" id="A0A345YAL8"/>
<reference evidence="4" key="1">
    <citation type="submission" date="2018-07" db="EMBL/GenBank/DDBJ databases">
        <title>Genome sequence of Erythrobacter strain YH-07, an antagonistic bacterium isolated from Yellow Sea.</title>
        <authorList>
            <person name="Tang T."/>
            <person name="Liu Q."/>
            <person name="Sun X."/>
        </authorList>
    </citation>
    <scope>NUCLEOTIDE SEQUENCE [LARGE SCALE GENOMIC DNA]</scope>
    <source>
        <strain evidence="4">YH-07</strain>
    </source>
</reference>
<organism evidence="3 4">
    <name type="scientific">Erythrobacter aureus</name>
    <dbReference type="NCBI Taxonomy" id="2182384"/>
    <lineage>
        <taxon>Bacteria</taxon>
        <taxon>Pseudomonadati</taxon>
        <taxon>Pseudomonadota</taxon>
        <taxon>Alphaproteobacteria</taxon>
        <taxon>Sphingomonadales</taxon>
        <taxon>Erythrobacteraceae</taxon>
        <taxon>Erythrobacter/Porphyrobacter group</taxon>
        <taxon>Erythrobacter</taxon>
    </lineage>
</organism>
<dbReference type="RefSeq" id="WP_115415163.1">
    <property type="nucleotide sequence ID" value="NZ_CP031357.1"/>
</dbReference>
<dbReference type="KEGG" id="err:DVR09_00270"/>
<evidence type="ECO:0000313" key="3">
    <source>
        <dbReference type="EMBL" id="AXK40970.1"/>
    </source>
</evidence>
<protein>
    <submittedName>
        <fullName evidence="3">Two pore domain potassium channel family protein</fullName>
    </submittedName>
</protein>
<feature type="transmembrane region" description="Helical" evidence="1">
    <location>
        <begin position="132"/>
        <end position="151"/>
    </location>
</feature>
<feature type="domain" description="Potassium channel" evidence="2">
    <location>
        <begin position="79"/>
        <end position="150"/>
    </location>
</feature>
<evidence type="ECO:0000313" key="4">
    <source>
        <dbReference type="Proteomes" id="UP000254508"/>
    </source>
</evidence>
<keyword evidence="4" id="KW-1185">Reference proteome</keyword>
<keyword evidence="1" id="KW-0472">Membrane</keyword>
<dbReference type="Proteomes" id="UP000254508">
    <property type="component" value="Chromosome"/>
</dbReference>
<name>A0A345YAL8_9SPHN</name>
<feature type="transmembrane region" description="Helical" evidence="1">
    <location>
        <begin position="20"/>
        <end position="41"/>
    </location>
</feature>
<dbReference type="GO" id="GO:0034220">
    <property type="term" value="P:monoatomic ion transmembrane transport"/>
    <property type="evidence" value="ECO:0007669"/>
    <property type="project" value="UniProtKB-KW"/>
</dbReference>
<evidence type="ECO:0000259" key="2">
    <source>
        <dbReference type="Pfam" id="PF07885"/>
    </source>
</evidence>
<gene>
    <name evidence="3" type="ORF">DVR09_00270</name>
</gene>
<keyword evidence="1" id="KW-0812">Transmembrane</keyword>
<sequence>MTNSLPDNAQVISATFNQQLLIGAAMIAVCVVIHGMGLFTIQRILSGERMTERFEKLRPLSVTGAGFTLIAVFAIIFLHFVEIWLFAFLYDYLGALHSFSEALYFSTISYATIGYSDASIHNEWRMVAALEGVVGIILLGWSTAFFVRILGRLEGEDGKLR</sequence>
<dbReference type="Pfam" id="PF07885">
    <property type="entry name" value="Ion_trans_2"/>
    <property type="match status" value="1"/>
</dbReference>
<evidence type="ECO:0000256" key="1">
    <source>
        <dbReference type="SAM" id="Phobius"/>
    </source>
</evidence>
<dbReference type="EMBL" id="CP031357">
    <property type="protein sequence ID" value="AXK40970.1"/>
    <property type="molecule type" value="Genomic_DNA"/>
</dbReference>
<keyword evidence="1" id="KW-1133">Transmembrane helix</keyword>
<dbReference type="Gene3D" id="1.10.287.70">
    <property type="match status" value="1"/>
</dbReference>
<dbReference type="SUPFAM" id="SSF81324">
    <property type="entry name" value="Voltage-gated potassium channels"/>
    <property type="match status" value="1"/>
</dbReference>
<keyword evidence="3" id="KW-0813">Transport</keyword>
<dbReference type="InterPro" id="IPR013099">
    <property type="entry name" value="K_chnl_dom"/>
</dbReference>
<feature type="transmembrane region" description="Helical" evidence="1">
    <location>
        <begin position="62"/>
        <end position="90"/>
    </location>
</feature>
<proteinExistence type="predicted"/>
<keyword evidence="3" id="KW-0407">Ion channel</keyword>
<keyword evidence="3" id="KW-0406">Ion transport</keyword>
<dbReference type="OrthoDB" id="2974133at2"/>
<accession>A0A345YAL8</accession>